<dbReference type="Pfam" id="PF05678">
    <property type="entry name" value="VQ"/>
    <property type="match status" value="1"/>
</dbReference>
<dbReference type="InterPro" id="IPR008889">
    <property type="entry name" value="VQ"/>
</dbReference>
<dbReference type="OrthoDB" id="665788at2759"/>
<protein>
    <recommendedName>
        <fullName evidence="1">VQ domain-containing protein</fullName>
    </recommendedName>
</protein>
<name>A0A5P1ECL4_ASPOF</name>
<accession>A0A5P1ECL4</accession>
<dbReference type="EMBL" id="CM007387">
    <property type="protein sequence ID" value="ONK63616.1"/>
    <property type="molecule type" value="Genomic_DNA"/>
</dbReference>
<organism evidence="2 3">
    <name type="scientific">Asparagus officinalis</name>
    <name type="common">Garden asparagus</name>
    <dbReference type="NCBI Taxonomy" id="4686"/>
    <lineage>
        <taxon>Eukaryota</taxon>
        <taxon>Viridiplantae</taxon>
        <taxon>Streptophyta</taxon>
        <taxon>Embryophyta</taxon>
        <taxon>Tracheophyta</taxon>
        <taxon>Spermatophyta</taxon>
        <taxon>Magnoliopsida</taxon>
        <taxon>Liliopsida</taxon>
        <taxon>Asparagales</taxon>
        <taxon>Asparagaceae</taxon>
        <taxon>Asparagoideae</taxon>
        <taxon>Asparagus</taxon>
    </lineage>
</organism>
<gene>
    <name evidence="2" type="ORF">A4U43_C07F17120</name>
</gene>
<evidence type="ECO:0000259" key="1">
    <source>
        <dbReference type="Pfam" id="PF05678"/>
    </source>
</evidence>
<dbReference type="InterPro" id="IPR039335">
    <property type="entry name" value="SIB1/2"/>
</dbReference>
<dbReference type="PANTHER" id="PTHR33624:SF2">
    <property type="entry name" value="SIGMA FACTOR BINDING PROTEIN 1, CHLOROPLASTIC"/>
    <property type="match status" value="1"/>
</dbReference>
<evidence type="ECO:0000313" key="3">
    <source>
        <dbReference type="Proteomes" id="UP000243459"/>
    </source>
</evidence>
<dbReference type="Proteomes" id="UP000243459">
    <property type="component" value="Chromosome 7"/>
</dbReference>
<keyword evidence="3" id="KW-1185">Reference proteome</keyword>
<dbReference type="PANTHER" id="PTHR33624">
    <property type="entry name" value="SIGMA FACTOR BINDING PROTEIN 1, CHLOROPLASTIC"/>
    <property type="match status" value="1"/>
</dbReference>
<dbReference type="AlphaFoldDB" id="A0A5P1ECL4"/>
<sequence>MESLSVARKSPKQSRSKKKAIKVVYISNPMRIRASESDFRAVVQELTGQDSDIAELMANYEVQVESKERAPVESKEAHCAEMEMAIFDEGFALPTTLDVLSAGHDLMSPYHFHAYLDDANFRFDV</sequence>
<proteinExistence type="predicted"/>
<feature type="domain" description="VQ" evidence="1">
    <location>
        <begin position="26"/>
        <end position="52"/>
    </location>
</feature>
<reference evidence="3" key="1">
    <citation type="journal article" date="2017" name="Nat. Commun.">
        <title>The asparagus genome sheds light on the origin and evolution of a young Y chromosome.</title>
        <authorList>
            <person name="Harkess A."/>
            <person name="Zhou J."/>
            <person name="Xu C."/>
            <person name="Bowers J.E."/>
            <person name="Van der Hulst R."/>
            <person name="Ayyampalayam S."/>
            <person name="Mercati F."/>
            <person name="Riccardi P."/>
            <person name="McKain M.R."/>
            <person name="Kakrana A."/>
            <person name="Tang H."/>
            <person name="Ray J."/>
            <person name="Groenendijk J."/>
            <person name="Arikit S."/>
            <person name="Mathioni S.M."/>
            <person name="Nakano M."/>
            <person name="Shan H."/>
            <person name="Telgmann-Rauber A."/>
            <person name="Kanno A."/>
            <person name="Yue Z."/>
            <person name="Chen H."/>
            <person name="Li W."/>
            <person name="Chen Y."/>
            <person name="Xu X."/>
            <person name="Zhang Y."/>
            <person name="Luo S."/>
            <person name="Chen H."/>
            <person name="Gao J."/>
            <person name="Mao Z."/>
            <person name="Pires J.C."/>
            <person name="Luo M."/>
            <person name="Kudrna D."/>
            <person name="Wing R.A."/>
            <person name="Meyers B.C."/>
            <person name="Yi K."/>
            <person name="Kong H."/>
            <person name="Lavrijsen P."/>
            <person name="Sunseri F."/>
            <person name="Falavigna A."/>
            <person name="Ye Y."/>
            <person name="Leebens-Mack J.H."/>
            <person name="Chen G."/>
        </authorList>
    </citation>
    <scope>NUCLEOTIDE SEQUENCE [LARGE SCALE GENOMIC DNA]</scope>
    <source>
        <strain evidence="3">cv. DH0086</strain>
    </source>
</reference>
<evidence type="ECO:0000313" key="2">
    <source>
        <dbReference type="EMBL" id="ONK63616.1"/>
    </source>
</evidence>
<dbReference type="Gramene" id="ONK63616">
    <property type="protein sequence ID" value="ONK63616"/>
    <property type="gene ID" value="A4U43_C07F17120"/>
</dbReference>